<keyword evidence="2" id="KW-1185">Reference proteome</keyword>
<dbReference type="Proteomes" id="UP000828048">
    <property type="component" value="Chromosome 9"/>
</dbReference>
<organism evidence="1 2">
    <name type="scientific">Vaccinium darrowii</name>
    <dbReference type="NCBI Taxonomy" id="229202"/>
    <lineage>
        <taxon>Eukaryota</taxon>
        <taxon>Viridiplantae</taxon>
        <taxon>Streptophyta</taxon>
        <taxon>Embryophyta</taxon>
        <taxon>Tracheophyta</taxon>
        <taxon>Spermatophyta</taxon>
        <taxon>Magnoliopsida</taxon>
        <taxon>eudicotyledons</taxon>
        <taxon>Gunneridae</taxon>
        <taxon>Pentapetalae</taxon>
        <taxon>asterids</taxon>
        <taxon>Ericales</taxon>
        <taxon>Ericaceae</taxon>
        <taxon>Vaccinioideae</taxon>
        <taxon>Vaccinieae</taxon>
        <taxon>Vaccinium</taxon>
    </lineage>
</organism>
<protein>
    <submittedName>
        <fullName evidence="1">Uncharacterized protein</fullName>
    </submittedName>
</protein>
<proteinExistence type="predicted"/>
<comment type="caution">
    <text evidence="1">The sequence shown here is derived from an EMBL/GenBank/DDBJ whole genome shotgun (WGS) entry which is preliminary data.</text>
</comment>
<gene>
    <name evidence="1" type="ORF">Vadar_034230</name>
</gene>
<dbReference type="EMBL" id="CM037159">
    <property type="protein sequence ID" value="KAH7867492.1"/>
    <property type="molecule type" value="Genomic_DNA"/>
</dbReference>
<evidence type="ECO:0000313" key="2">
    <source>
        <dbReference type="Proteomes" id="UP000828048"/>
    </source>
</evidence>
<evidence type="ECO:0000313" key="1">
    <source>
        <dbReference type="EMBL" id="KAH7867492.1"/>
    </source>
</evidence>
<sequence>MPISETLQYSSSNTSELSLPEQEISSTASSISIPSEDGCSNQHDAVENKEVIPSLKQATRLINPIATKSRAHKNQRRRSYRGSVTRLQKTMSCKTLAELELEEVKGFIDLGFNFSKENLSPRMMSVVPGLQRIGSWDIDHDEGRNAMIPNGNEFVEEEEEGEEERGVMRPYLSEAWIVNGPGSSLVNITLPRVSAAGDMKKTIRCWARTVASVIRQGSF</sequence>
<name>A0ACB7ZNM8_9ERIC</name>
<reference evidence="1 2" key="1">
    <citation type="journal article" date="2021" name="Hortic Res">
        <title>High-quality reference genome and annotation aids understanding of berry development for evergreen blueberry (Vaccinium darrowii).</title>
        <authorList>
            <person name="Yu J."/>
            <person name="Hulse-Kemp A.M."/>
            <person name="Babiker E."/>
            <person name="Staton M."/>
        </authorList>
    </citation>
    <scope>NUCLEOTIDE SEQUENCE [LARGE SCALE GENOMIC DNA]</scope>
    <source>
        <strain evidence="2">cv. NJ 8807/NJ 8810</strain>
        <tissue evidence="1">Young leaf</tissue>
    </source>
</reference>
<accession>A0ACB7ZNM8</accession>